<accession>A0A3G2KID4</accession>
<keyword evidence="2" id="KW-1185">Reference proteome</keyword>
<dbReference type="GeneID" id="80033946"/>
<organism evidence="1 2">
    <name type="scientific">Arthrobacter phage Nandita</name>
    <dbReference type="NCBI Taxonomy" id="2419963"/>
    <lineage>
        <taxon>Viruses</taxon>
        <taxon>Duplodnaviria</taxon>
        <taxon>Heunggongvirae</taxon>
        <taxon>Uroviricota</taxon>
        <taxon>Caudoviricetes</taxon>
        <taxon>Daemsvirinae</taxon>
        <taxon>Nanditavirus</taxon>
        <taxon>Nanditavirus nandita</taxon>
    </lineage>
</organism>
<protein>
    <submittedName>
        <fullName evidence="1">Tail assembly chaperone</fullName>
    </submittedName>
</protein>
<dbReference type="Proteomes" id="UP000267628">
    <property type="component" value="Segment"/>
</dbReference>
<name>A0A3G2KID4_9CAUD</name>
<evidence type="ECO:0000313" key="2">
    <source>
        <dbReference type="Proteomes" id="UP000267628"/>
    </source>
</evidence>
<reference evidence="1 2" key="1">
    <citation type="submission" date="2018-09" db="EMBL/GenBank/DDBJ databases">
        <authorList>
            <person name="Zack K."/>
            <person name="Stoner T.H."/>
            <person name="Garlena R.A."/>
            <person name="Russell D.A."/>
            <person name="Pope W.H."/>
            <person name="Jacobs-Sera D."/>
            <person name="Hatfull G.F."/>
        </authorList>
    </citation>
    <scope>NUCLEOTIDE SEQUENCE [LARGE SCALE GENOMIC DNA]</scope>
</reference>
<dbReference type="RefSeq" id="YP_010760847.1">
    <property type="nucleotide sequence ID" value="NC_073588.1"/>
</dbReference>
<evidence type="ECO:0000313" key="1">
    <source>
        <dbReference type="EMBL" id="AYN58640.1"/>
    </source>
</evidence>
<sequence>MADKPNVQLNLANLRKEVKKAEVLKMAVSGSKVITFPDIHAMESTKAEEIFAKLNQNSTNWTFIAKWLSAEDVQLLKAEKLSVIELEIVIKRALGYYEGVYGNAGGRHRLRELIGRYRPQVRADLMEVYGVDLAEWYVAGRWVALLDFIDGLPNACRLNGAIVNDPEMAELIASQPKSDDEWAPPFAEFDLNAHLLREVLHAVKSLRQVSMAAAGGKPGEEKPFPAPRTEIDRAIAELDRQWVEEFAARLGFDATDI</sequence>
<gene>
    <name evidence="1" type="primary">18</name>
    <name evidence="1" type="ORF">PBI_NANDITA_18</name>
</gene>
<proteinExistence type="predicted"/>
<dbReference type="KEGG" id="vg:80033946"/>
<dbReference type="EMBL" id="MH834621">
    <property type="protein sequence ID" value="AYN58640.1"/>
    <property type="molecule type" value="Genomic_DNA"/>
</dbReference>